<proteinExistence type="predicted"/>
<feature type="transmembrane region" description="Helical" evidence="1">
    <location>
        <begin position="25"/>
        <end position="47"/>
    </location>
</feature>
<accession>A0A5A4K2N3</accession>
<sequence length="51" mass="5919">MMIVWIILIISIAFFLTIRKLEDEGAIVWIFFVYLGMITILATQGVFNKIL</sequence>
<reference evidence="2 3" key="1">
    <citation type="submission" date="2018-05" db="EMBL/GenBank/DDBJ databases">
        <title>Diversity of Listeria phage genomes.</title>
        <authorList>
            <person name="Bavisetty S.C.B."/>
            <person name="Vu H.T.K."/>
            <person name="Vongkamjan K."/>
        </authorList>
    </citation>
    <scope>NUCLEOTIDE SEQUENCE [LARGE SCALE GENOMIC DNA]</scope>
</reference>
<name>A0A5A4K2N3_9CAUD</name>
<evidence type="ECO:0008006" key="4">
    <source>
        <dbReference type="Google" id="ProtNLM"/>
    </source>
</evidence>
<dbReference type="EMBL" id="MH299806">
    <property type="protein sequence ID" value="AWY07727.1"/>
    <property type="molecule type" value="Genomic_DNA"/>
</dbReference>
<dbReference type="Proteomes" id="UP000323995">
    <property type="component" value="Genome"/>
</dbReference>
<evidence type="ECO:0000256" key="1">
    <source>
        <dbReference type="SAM" id="Phobius"/>
    </source>
</evidence>
<keyword evidence="1" id="KW-0472">Membrane</keyword>
<organism evidence="2 3">
    <name type="scientific">Listeria phage LP-KV022</name>
    <dbReference type="NCBI Taxonomy" id="2178917"/>
    <lineage>
        <taxon>Viruses</taxon>
        <taxon>Duplodnaviria</taxon>
        <taxon>Heunggongvirae</taxon>
        <taxon>Uroviricota</taxon>
        <taxon>Caudoviricetes</taxon>
        <taxon>Homburgvirus</taxon>
        <taxon>Homburgvirus LP110</taxon>
    </lineage>
</organism>
<protein>
    <recommendedName>
        <fullName evidence="4">Transmembrane protein</fullName>
    </recommendedName>
</protein>
<keyword evidence="1" id="KW-1133">Transmembrane helix</keyword>
<evidence type="ECO:0000313" key="2">
    <source>
        <dbReference type="EMBL" id="AWY07727.1"/>
    </source>
</evidence>
<evidence type="ECO:0000313" key="3">
    <source>
        <dbReference type="Proteomes" id="UP000323995"/>
    </source>
</evidence>
<keyword evidence="1" id="KW-0812">Transmembrane</keyword>